<evidence type="ECO:0000256" key="4">
    <source>
        <dbReference type="ARBA" id="ARBA00029447"/>
    </source>
</evidence>
<keyword evidence="7" id="KW-1133">Transmembrane helix</keyword>
<keyword evidence="3 5" id="KW-0807">Transducer</keyword>
<name>A0AAX3WHY2_METEX</name>
<evidence type="ECO:0000259" key="10">
    <source>
        <dbReference type="PROSITE" id="PS50885"/>
    </source>
</evidence>
<sequence>MKQFNNLKLFAKLAIPAFLLIAVAVGLVLLSKSTIGALNHTAQQIVDVNTARVIDILQIGIAVDEAAINEKNIIIETEAATLQKQHASYTEHKQTAFKAIDHVIAMSSTPERRAINETIKTDLAAYFAVADRSVALGMKNENEAAFKVSNTEVRAARRKIAQNVAKRIEANIKELDAAKQQAAETAASATTNLIITAVAGLTLAVGLLALIAIYGITRPLNAMTSAMGRLASGDLEVAVLGTERRDEVGSLARSLQVFKDNAITARRLAAEQEVENAAKMRRAERLDQITKSFEHNVSALTQGLAGASTEMEATAQSMAGVAQQTTQQTVIVAGAAEETSANVQTVAAATEEMSASVHEIVQQVSQSARIAGRAVENAQRTDATVRRLASTAERISAFVSVIANIASQTNLLALNATIEAARAGEAGRGFAVVATEVKELAGQTSKATNEIGERINEIQTATQEAVTDIEAISRIIAEMSSYAASIAAAMEEQGAATQEITRNVQEAAKGTEQVTINISGVREGAGQTGAAASQVLSAAQELSRHSESLTREVGNFLANVKAA</sequence>
<dbReference type="EMBL" id="CP073633">
    <property type="protein sequence ID" value="WHQ70091.1"/>
    <property type="molecule type" value="Genomic_DNA"/>
</dbReference>
<evidence type="ECO:0000256" key="2">
    <source>
        <dbReference type="ARBA" id="ARBA00022519"/>
    </source>
</evidence>
<dbReference type="SMART" id="SM00283">
    <property type="entry name" value="MA"/>
    <property type="match status" value="1"/>
</dbReference>
<evidence type="ECO:0000313" key="12">
    <source>
        <dbReference type="Proteomes" id="UP001223720"/>
    </source>
</evidence>
<keyword evidence="2" id="KW-1003">Cell membrane</keyword>
<dbReference type="GO" id="GO:0005886">
    <property type="term" value="C:plasma membrane"/>
    <property type="evidence" value="ECO:0007669"/>
    <property type="project" value="UniProtKB-SubCell"/>
</dbReference>
<reference evidence="11" key="1">
    <citation type="journal article" date="2022" name="Biotechnol. Bioprocess Eng.">
        <title>Pan-genome Analysis Reveals Comparative Genomic Features of Central Metabolic Pathways in Methylorubrum extorquens.</title>
        <authorList>
            <person name="Lee G.M."/>
            <person name="Scott-Nevros Z.K."/>
            <person name="Lee S.-M."/>
            <person name="Kim D."/>
        </authorList>
    </citation>
    <scope>NUCLEOTIDE SEQUENCE</scope>
    <source>
        <strain evidence="11">ATCC 55366</strain>
    </source>
</reference>
<comment type="subcellular location">
    <subcellularLocation>
        <location evidence="1">Cell inner membrane</location>
        <topology evidence="1">Multi-pass membrane protein</topology>
    </subcellularLocation>
</comment>
<dbReference type="InterPro" id="IPR024478">
    <property type="entry name" value="HlyB_4HB_MCP"/>
</dbReference>
<feature type="transmembrane region" description="Helical" evidence="7">
    <location>
        <begin position="193"/>
        <end position="217"/>
    </location>
</feature>
<dbReference type="Pfam" id="PF00015">
    <property type="entry name" value="MCPsignal"/>
    <property type="match status" value="1"/>
</dbReference>
<dbReference type="Pfam" id="PF00672">
    <property type="entry name" value="HAMP"/>
    <property type="match status" value="1"/>
</dbReference>
<dbReference type="CDD" id="cd06225">
    <property type="entry name" value="HAMP"/>
    <property type="match status" value="1"/>
</dbReference>
<evidence type="ECO:0000256" key="7">
    <source>
        <dbReference type="SAM" id="Phobius"/>
    </source>
</evidence>
<proteinExistence type="inferred from homology"/>
<feature type="transmembrane region" description="Helical" evidence="7">
    <location>
        <begin position="9"/>
        <end position="30"/>
    </location>
</feature>
<dbReference type="InterPro" id="IPR004089">
    <property type="entry name" value="MCPsignal_dom"/>
</dbReference>
<dbReference type="PANTHER" id="PTHR32089:SF112">
    <property type="entry name" value="LYSOZYME-LIKE PROTEIN-RELATED"/>
    <property type="match status" value="1"/>
</dbReference>
<dbReference type="SMART" id="SM00304">
    <property type="entry name" value="HAMP"/>
    <property type="match status" value="1"/>
</dbReference>
<gene>
    <name evidence="11" type="ORF">KEC54_27940</name>
</gene>
<dbReference type="AlphaFoldDB" id="A0AAX3WHY2"/>
<evidence type="ECO:0000256" key="1">
    <source>
        <dbReference type="ARBA" id="ARBA00004429"/>
    </source>
</evidence>
<dbReference type="Pfam" id="PF12729">
    <property type="entry name" value="4HB_MCP_1"/>
    <property type="match status" value="1"/>
</dbReference>
<evidence type="ECO:0000259" key="9">
    <source>
        <dbReference type="PROSITE" id="PS50192"/>
    </source>
</evidence>
<dbReference type="Gene3D" id="1.10.287.950">
    <property type="entry name" value="Methyl-accepting chemotaxis protein"/>
    <property type="match status" value="1"/>
</dbReference>
<evidence type="ECO:0000256" key="3">
    <source>
        <dbReference type="ARBA" id="ARBA00023224"/>
    </source>
</evidence>
<dbReference type="Proteomes" id="UP001223720">
    <property type="component" value="Chromosome"/>
</dbReference>
<evidence type="ECO:0000259" key="8">
    <source>
        <dbReference type="PROSITE" id="PS50111"/>
    </source>
</evidence>
<accession>A0AAX3WHY2</accession>
<dbReference type="GO" id="GO:0004888">
    <property type="term" value="F:transmembrane signaling receptor activity"/>
    <property type="evidence" value="ECO:0007669"/>
    <property type="project" value="InterPro"/>
</dbReference>
<keyword evidence="6" id="KW-0175">Coiled coil</keyword>
<feature type="domain" description="Methyl-accepting transducer" evidence="8">
    <location>
        <begin position="307"/>
        <end position="543"/>
    </location>
</feature>
<dbReference type="GO" id="GO:0007165">
    <property type="term" value="P:signal transduction"/>
    <property type="evidence" value="ECO:0007669"/>
    <property type="project" value="UniProtKB-KW"/>
</dbReference>
<protein>
    <submittedName>
        <fullName evidence="11">MCP four helix bundle domain-containing protein</fullName>
    </submittedName>
</protein>
<evidence type="ECO:0000256" key="6">
    <source>
        <dbReference type="SAM" id="Coils"/>
    </source>
</evidence>
<keyword evidence="7" id="KW-0812">Transmembrane</keyword>
<dbReference type="SUPFAM" id="SSF58104">
    <property type="entry name" value="Methyl-accepting chemotaxis protein (MCP) signaling domain"/>
    <property type="match status" value="1"/>
</dbReference>
<dbReference type="PANTHER" id="PTHR32089">
    <property type="entry name" value="METHYL-ACCEPTING CHEMOTAXIS PROTEIN MCPB"/>
    <property type="match status" value="1"/>
</dbReference>
<feature type="domain" description="T-SNARE coiled-coil homology" evidence="9">
    <location>
        <begin position="459"/>
        <end position="521"/>
    </location>
</feature>
<dbReference type="PROSITE" id="PS50192">
    <property type="entry name" value="T_SNARE"/>
    <property type="match status" value="1"/>
</dbReference>
<keyword evidence="2" id="KW-0997">Cell inner membrane</keyword>
<feature type="coiled-coil region" evidence="6">
    <location>
        <begin position="158"/>
        <end position="192"/>
    </location>
</feature>
<dbReference type="PROSITE" id="PS50885">
    <property type="entry name" value="HAMP"/>
    <property type="match status" value="1"/>
</dbReference>
<evidence type="ECO:0000256" key="5">
    <source>
        <dbReference type="PROSITE-ProRule" id="PRU00284"/>
    </source>
</evidence>
<dbReference type="PRINTS" id="PR00260">
    <property type="entry name" value="CHEMTRNSDUCR"/>
</dbReference>
<dbReference type="GO" id="GO:0006935">
    <property type="term" value="P:chemotaxis"/>
    <property type="evidence" value="ECO:0007669"/>
    <property type="project" value="InterPro"/>
</dbReference>
<dbReference type="InterPro" id="IPR000727">
    <property type="entry name" value="T_SNARE_dom"/>
</dbReference>
<comment type="similarity">
    <text evidence="4">Belongs to the methyl-accepting chemotaxis (MCP) protein family.</text>
</comment>
<dbReference type="InterPro" id="IPR004090">
    <property type="entry name" value="Chemotax_Me-accpt_rcpt"/>
</dbReference>
<dbReference type="PROSITE" id="PS50111">
    <property type="entry name" value="CHEMOTAXIS_TRANSDUC_2"/>
    <property type="match status" value="1"/>
</dbReference>
<organism evidence="11 12">
    <name type="scientific">Methylorubrum extorquens</name>
    <name type="common">Methylobacterium dichloromethanicum</name>
    <name type="synonym">Methylobacterium extorquens</name>
    <dbReference type="NCBI Taxonomy" id="408"/>
    <lineage>
        <taxon>Bacteria</taxon>
        <taxon>Pseudomonadati</taxon>
        <taxon>Pseudomonadota</taxon>
        <taxon>Alphaproteobacteria</taxon>
        <taxon>Hyphomicrobiales</taxon>
        <taxon>Methylobacteriaceae</taxon>
        <taxon>Methylorubrum</taxon>
    </lineage>
</organism>
<evidence type="ECO:0000313" key="11">
    <source>
        <dbReference type="EMBL" id="WHQ70091.1"/>
    </source>
</evidence>
<dbReference type="RefSeq" id="WP_283535652.1">
    <property type="nucleotide sequence ID" value="NZ_CP073633.1"/>
</dbReference>
<keyword evidence="7" id="KW-0472">Membrane</keyword>
<dbReference type="InterPro" id="IPR003660">
    <property type="entry name" value="HAMP_dom"/>
</dbReference>
<dbReference type="Gene3D" id="1.10.8.500">
    <property type="entry name" value="HAMP domain in histidine kinase"/>
    <property type="match status" value="1"/>
</dbReference>
<feature type="domain" description="HAMP" evidence="10">
    <location>
        <begin position="214"/>
        <end position="267"/>
    </location>
</feature>